<gene>
    <name evidence="2" type="ORF">SAMN04488071_1279</name>
</gene>
<dbReference type="EMBL" id="FNAK01000003">
    <property type="protein sequence ID" value="SDD78884.1"/>
    <property type="molecule type" value="Genomic_DNA"/>
</dbReference>
<protein>
    <submittedName>
        <fullName evidence="2">Pimeloyl-ACP methyl ester carboxylesterase</fullName>
    </submittedName>
</protein>
<evidence type="ECO:0000259" key="1">
    <source>
        <dbReference type="Pfam" id="PF00561"/>
    </source>
</evidence>
<dbReference type="Proteomes" id="UP000183685">
    <property type="component" value="Unassembled WGS sequence"/>
</dbReference>
<dbReference type="InterPro" id="IPR000073">
    <property type="entry name" value="AB_hydrolase_1"/>
</dbReference>
<accession>A0A1G6XKW3</accession>
<evidence type="ECO:0000313" key="3">
    <source>
        <dbReference type="Proteomes" id="UP000183685"/>
    </source>
</evidence>
<dbReference type="InterPro" id="IPR050471">
    <property type="entry name" value="AB_hydrolase"/>
</dbReference>
<dbReference type="Gene3D" id="3.40.50.1820">
    <property type="entry name" value="alpha/beta hydrolase"/>
    <property type="match status" value="1"/>
</dbReference>
<reference evidence="2 3" key="1">
    <citation type="submission" date="2016-10" db="EMBL/GenBank/DDBJ databases">
        <authorList>
            <person name="de Groot N.N."/>
        </authorList>
    </citation>
    <scope>NUCLEOTIDE SEQUENCE [LARGE SCALE GENOMIC DNA]</scope>
    <source>
        <strain evidence="2 3">CGMCC 1.9109</strain>
    </source>
</reference>
<evidence type="ECO:0000313" key="2">
    <source>
        <dbReference type="EMBL" id="SDD78884.1"/>
    </source>
</evidence>
<name>A0A1G6XKW3_9PROT</name>
<dbReference type="InterPro" id="IPR029058">
    <property type="entry name" value="AB_hydrolase_fold"/>
</dbReference>
<dbReference type="OrthoDB" id="9798888at2"/>
<dbReference type="AlphaFoldDB" id="A0A1G6XKW3"/>
<sequence>MKSVVVRNSVTLEYEMFGQSGNNGTVLLVSGAGAPATFWPLPFCKRLADAGLRVIRYNHRDTGGSTHFDQPYSLEELVQDMMALLDALSVAEVHLIGHSMGGYMAQLAMVLYPEKIRSIVSMSAGSVIDEDMKLALGLSSPNTETWAQLMKNVPVGDLDQDLPGWLESMCFLNGGLAFDRLMARDYVANLYSGDPRNAMVADNHIHAMTTVPSTLAKGVGEASQPMLVLHGQQDLLVPIDNGKHTCDLAGRARGNFIKLEEAGHMFFNQEIWQEIGDSIVDFITGQE</sequence>
<proteinExistence type="predicted"/>
<dbReference type="PANTHER" id="PTHR43433">
    <property type="entry name" value="HYDROLASE, ALPHA/BETA FOLD FAMILY PROTEIN"/>
    <property type="match status" value="1"/>
</dbReference>
<dbReference type="PANTHER" id="PTHR43433:SF5">
    <property type="entry name" value="AB HYDROLASE-1 DOMAIN-CONTAINING PROTEIN"/>
    <property type="match status" value="1"/>
</dbReference>
<dbReference type="STRING" id="637679.GCA_001550055_00959"/>
<feature type="domain" description="AB hydrolase-1" evidence="1">
    <location>
        <begin position="26"/>
        <end position="267"/>
    </location>
</feature>
<dbReference type="RefSeq" id="WP_068301551.1">
    <property type="nucleotide sequence ID" value="NZ_FNAK01000003.1"/>
</dbReference>
<organism evidence="2 3">
    <name type="scientific">Kordiimonas lacus</name>
    <dbReference type="NCBI Taxonomy" id="637679"/>
    <lineage>
        <taxon>Bacteria</taxon>
        <taxon>Pseudomonadati</taxon>
        <taxon>Pseudomonadota</taxon>
        <taxon>Alphaproteobacteria</taxon>
        <taxon>Kordiimonadales</taxon>
        <taxon>Kordiimonadaceae</taxon>
        <taxon>Kordiimonas</taxon>
    </lineage>
</organism>
<dbReference type="SUPFAM" id="SSF53474">
    <property type="entry name" value="alpha/beta-Hydrolases"/>
    <property type="match status" value="1"/>
</dbReference>
<dbReference type="Pfam" id="PF00561">
    <property type="entry name" value="Abhydrolase_1"/>
    <property type="match status" value="1"/>
</dbReference>
<keyword evidence="3" id="KW-1185">Reference proteome</keyword>